<dbReference type="InterPro" id="IPR023753">
    <property type="entry name" value="FAD/NAD-binding_dom"/>
</dbReference>
<keyword evidence="1" id="KW-0560">Oxidoreductase</keyword>
<dbReference type="PRINTS" id="PR00411">
    <property type="entry name" value="PNDRDTASEI"/>
</dbReference>
<evidence type="ECO:0000313" key="4">
    <source>
        <dbReference type="EMBL" id="SDE37541.1"/>
    </source>
</evidence>
<dbReference type="EMBL" id="LT629688">
    <property type="protein sequence ID" value="SDE37541.1"/>
    <property type="molecule type" value="Genomic_DNA"/>
</dbReference>
<dbReference type="SUPFAM" id="SSF51905">
    <property type="entry name" value="FAD/NAD(P)-binding domain"/>
    <property type="match status" value="1"/>
</dbReference>
<sequence length="496" mass="51642">MSRGAEAVAAARVWPVAVVGAGPAGLSAAVTAADHGIDVLLVDAGGAPGGQYWRQPGDVVPGGRDPDGRETRPHAEHGGRRLTTLWDALQRHRDSGRLTLLSRTQVWQAVAEDGVFALGLTPSPGSPPGPARVRAERLVLCPGGADRQLPLPGWDLPGVMAAGGVQSLLKGSGTLAGRRVVVAGTGPFLLPVATGLARAGAEVRAVCEAGRPVGWARDLAAVAGVPSKLVEGAGLAAAMVRHRIPYRTRTVVRRAVGTEELEAVELVRLGRDGRPGERVERVEADLLAVGWGFTPALELGLQLGAATRVDVDTSLVLEVDERQRTDVPGVWVAGEACGVGGSVLSDLEGRVAGAAAAEDAGAPPRAGTPARAIGRHRRFARSMHRNHPVPEHWADWLTDDTLLCRCEEVEVGRLREARDELGASDARAVKQVTRIGMGWCQGRVCGFAAACLTAGLEGREVAERDLRALGSRPLAVPVTLAELASLPTGPGQPPQA</sequence>
<dbReference type="InterPro" id="IPR041854">
    <property type="entry name" value="BFD-like_2Fe2S-bd_dom_sf"/>
</dbReference>
<feature type="region of interest" description="Disordered" evidence="2">
    <location>
        <begin position="52"/>
        <end position="78"/>
    </location>
</feature>
<dbReference type="GO" id="GO:0016491">
    <property type="term" value="F:oxidoreductase activity"/>
    <property type="evidence" value="ECO:0007669"/>
    <property type="project" value="UniProtKB-KW"/>
</dbReference>
<proteinExistence type="predicted"/>
<evidence type="ECO:0000259" key="3">
    <source>
        <dbReference type="Pfam" id="PF07992"/>
    </source>
</evidence>
<accession>A0A1G7CE22</accession>
<dbReference type="AlphaFoldDB" id="A0A1G7CE22"/>
<dbReference type="CDD" id="cd19946">
    <property type="entry name" value="GlpA-like_Fer2_BFD-like"/>
    <property type="match status" value="1"/>
</dbReference>
<dbReference type="InterPro" id="IPR017224">
    <property type="entry name" value="Opine_Oxase_asu/HCN_bsu"/>
</dbReference>
<dbReference type="InterPro" id="IPR036188">
    <property type="entry name" value="FAD/NAD-bd_sf"/>
</dbReference>
<dbReference type="PANTHER" id="PTHR42949">
    <property type="entry name" value="ANAEROBIC GLYCEROL-3-PHOSPHATE DEHYDROGENASE SUBUNIT B"/>
    <property type="match status" value="1"/>
</dbReference>
<protein>
    <submittedName>
        <fullName evidence="4">Pyruvate/2-oxoglutarate dehydrogenase complex, dihydrolipoamide dehydrogenase (E3) component</fullName>
    </submittedName>
</protein>
<dbReference type="InterPro" id="IPR051691">
    <property type="entry name" value="Metab_Enz_Cyan_OpOx_G3PDH"/>
</dbReference>
<feature type="domain" description="FAD/NAD(P)-binding" evidence="3">
    <location>
        <begin position="16"/>
        <end position="356"/>
    </location>
</feature>
<feature type="compositionally biased region" description="Basic and acidic residues" evidence="2">
    <location>
        <begin position="64"/>
        <end position="78"/>
    </location>
</feature>
<name>A0A1G7CE22_9ACTN</name>
<organism evidence="4 5">
    <name type="scientific">Auraticoccus monumenti</name>
    <dbReference type="NCBI Taxonomy" id="675864"/>
    <lineage>
        <taxon>Bacteria</taxon>
        <taxon>Bacillati</taxon>
        <taxon>Actinomycetota</taxon>
        <taxon>Actinomycetes</taxon>
        <taxon>Propionibacteriales</taxon>
        <taxon>Propionibacteriaceae</taxon>
        <taxon>Auraticoccus</taxon>
    </lineage>
</organism>
<evidence type="ECO:0000256" key="2">
    <source>
        <dbReference type="SAM" id="MobiDB-lite"/>
    </source>
</evidence>
<keyword evidence="4" id="KW-0670">Pyruvate</keyword>
<gene>
    <name evidence="4" type="ORF">SAMN04489747_3241</name>
</gene>
<dbReference type="PRINTS" id="PR00368">
    <property type="entry name" value="FADPNR"/>
</dbReference>
<dbReference type="Gene3D" id="1.10.10.1100">
    <property type="entry name" value="BFD-like [2Fe-2S]-binding domain"/>
    <property type="match status" value="1"/>
</dbReference>
<dbReference type="Proteomes" id="UP000198546">
    <property type="component" value="Chromosome i"/>
</dbReference>
<reference evidence="4 5" key="1">
    <citation type="submission" date="2016-10" db="EMBL/GenBank/DDBJ databases">
        <authorList>
            <person name="de Groot N.N."/>
        </authorList>
    </citation>
    <scope>NUCLEOTIDE SEQUENCE [LARGE SCALE GENOMIC DNA]</scope>
    <source>
        <strain evidence="4 5">MON 2.2</strain>
    </source>
</reference>
<dbReference type="PANTHER" id="PTHR42949:SF3">
    <property type="entry name" value="ANAEROBIC GLYCEROL-3-PHOSPHATE DEHYDROGENASE SUBUNIT B"/>
    <property type="match status" value="1"/>
</dbReference>
<dbReference type="PIRSF" id="PIRSF037495">
    <property type="entry name" value="Opine_OX_OoxA/HcnB"/>
    <property type="match status" value="1"/>
</dbReference>
<evidence type="ECO:0000256" key="1">
    <source>
        <dbReference type="ARBA" id="ARBA00023002"/>
    </source>
</evidence>
<dbReference type="Gene3D" id="3.50.50.60">
    <property type="entry name" value="FAD/NAD(P)-binding domain"/>
    <property type="match status" value="3"/>
</dbReference>
<dbReference type="Pfam" id="PF07992">
    <property type="entry name" value="Pyr_redox_2"/>
    <property type="match status" value="1"/>
</dbReference>
<keyword evidence="5" id="KW-1185">Reference proteome</keyword>
<dbReference type="STRING" id="675864.SAMN04489747_3241"/>
<dbReference type="RefSeq" id="WP_197679080.1">
    <property type="nucleotide sequence ID" value="NZ_LT629688.1"/>
</dbReference>
<evidence type="ECO:0000313" key="5">
    <source>
        <dbReference type="Proteomes" id="UP000198546"/>
    </source>
</evidence>